<evidence type="ECO:0000259" key="2">
    <source>
        <dbReference type="Pfam" id="PF23919"/>
    </source>
</evidence>
<proteinExistence type="predicted"/>
<comment type="caution">
    <text evidence="3">The sequence shown here is derived from an EMBL/GenBank/DDBJ whole genome shotgun (WGS) entry which is preliminary data.</text>
</comment>
<sequence length="159" mass="18546">MKTNEVNEDIIGKRCKCIFTGLMVSGVIEAINVTKYTAEVKVRFDEPHRWGDELFENTWAHARLHDEFGSLRHLEIIDDQYQTIKVTFSETIKQINEMFTGDYKTWGVVNLKEWCDTYESTRFTQIGGYTAIITSEYNMEYVKEWLSKNTPIAAIETII</sequence>
<dbReference type="InterPro" id="IPR055682">
    <property type="entry name" value="DUF7258"/>
</dbReference>
<dbReference type="PATRIC" id="fig|294710.3.peg.1398"/>
<accession>A0A101HI49</accession>
<evidence type="ECO:0000313" key="3">
    <source>
        <dbReference type="EMBL" id="KUK76845.1"/>
    </source>
</evidence>
<dbReference type="Pfam" id="PF23919">
    <property type="entry name" value="DUF7258"/>
    <property type="match status" value="1"/>
</dbReference>
<dbReference type="InterPro" id="IPR054231">
    <property type="entry name" value="DUF6956"/>
</dbReference>
<feature type="domain" description="DUF7258" evidence="2">
    <location>
        <begin position="1"/>
        <end position="76"/>
    </location>
</feature>
<evidence type="ECO:0000313" key="4">
    <source>
        <dbReference type="Proteomes" id="UP000053860"/>
    </source>
</evidence>
<evidence type="ECO:0000259" key="1">
    <source>
        <dbReference type="Pfam" id="PF22273"/>
    </source>
</evidence>
<name>A0A101HI49_9BACT</name>
<reference evidence="4" key="1">
    <citation type="journal article" date="2015" name="MBio">
        <title>Genome-Resolved Metagenomic Analysis Reveals Roles for Candidate Phyla and Other Microbial Community Members in Biogeochemical Transformations in Oil Reservoirs.</title>
        <authorList>
            <person name="Hu P."/>
            <person name="Tom L."/>
            <person name="Singh A."/>
            <person name="Thomas B.C."/>
            <person name="Baker B.J."/>
            <person name="Piceno Y.M."/>
            <person name="Andersen G.L."/>
            <person name="Banfield J.F."/>
        </authorList>
    </citation>
    <scope>NUCLEOTIDE SEQUENCE [LARGE SCALE GENOMIC DNA]</scope>
</reference>
<feature type="domain" description="DUF6956" evidence="1">
    <location>
        <begin position="78"/>
        <end position="156"/>
    </location>
</feature>
<dbReference type="Proteomes" id="UP000053860">
    <property type="component" value="Unassembled WGS sequence"/>
</dbReference>
<dbReference type="Pfam" id="PF22273">
    <property type="entry name" value="DUF6956"/>
    <property type="match status" value="1"/>
</dbReference>
<dbReference type="EMBL" id="LGGN01000194">
    <property type="protein sequence ID" value="KUK76845.1"/>
    <property type="molecule type" value="Genomic_DNA"/>
</dbReference>
<organism evidence="3 4">
    <name type="scientific">Proteiniphilum acetatigenes</name>
    <dbReference type="NCBI Taxonomy" id="294710"/>
    <lineage>
        <taxon>Bacteria</taxon>
        <taxon>Pseudomonadati</taxon>
        <taxon>Bacteroidota</taxon>
        <taxon>Bacteroidia</taxon>
        <taxon>Bacteroidales</taxon>
        <taxon>Dysgonomonadaceae</taxon>
        <taxon>Proteiniphilum</taxon>
    </lineage>
</organism>
<evidence type="ECO:0008006" key="5">
    <source>
        <dbReference type="Google" id="ProtNLM"/>
    </source>
</evidence>
<dbReference type="AlphaFoldDB" id="A0A101HI49"/>
<protein>
    <recommendedName>
        <fullName evidence="5">DUF4265 domain-containing protein</fullName>
    </recommendedName>
</protein>
<gene>
    <name evidence="3" type="ORF">XD92_1026</name>
</gene>